<dbReference type="Pfam" id="PF00445">
    <property type="entry name" value="Ribonuclease_T2"/>
    <property type="match status" value="1"/>
</dbReference>
<comment type="similarity">
    <text evidence="1 2">Belongs to the RNase T2 family.</text>
</comment>
<dbReference type="EMBL" id="SMGJ01000007">
    <property type="protein sequence ID" value="TCK67110.1"/>
    <property type="molecule type" value="Genomic_DNA"/>
</dbReference>
<name>A0A4R1KRG1_9PAST</name>
<dbReference type="InterPro" id="IPR036430">
    <property type="entry name" value="RNase_T2-like_sf"/>
</dbReference>
<organism evidence="4 5">
    <name type="scientific">Lonepinella koalarum</name>
    <dbReference type="NCBI Taxonomy" id="53417"/>
    <lineage>
        <taxon>Bacteria</taxon>
        <taxon>Pseudomonadati</taxon>
        <taxon>Pseudomonadota</taxon>
        <taxon>Gammaproteobacteria</taxon>
        <taxon>Pasteurellales</taxon>
        <taxon>Pasteurellaceae</taxon>
        <taxon>Lonepinella</taxon>
    </lineage>
</organism>
<evidence type="ECO:0000313" key="5">
    <source>
        <dbReference type="Proteomes" id="UP000295496"/>
    </source>
</evidence>
<keyword evidence="3" id="KW-0812">Transmembrane</keyword>
<dbReference type="RefSeq" id="WP_132302595.1">
    <property type="nucleotide sequence ID" value="NZ_CP170642.1"/>
</dbReference>
<evidence type="ECO:0000256" key="3">
    <source>
        <dbReference type="SAM" id="Phobius"/>
    </source>
</evidence>
<dbReference type="PANTHER" id="PTHR11240">
    <property type="entry name" value="RIBONUCLEASE T2"/>
    <property type="match status" value="1"/>
</dbReference>
<dbReference type="GO" id="GO:0006401">
    <property type="term" value="P:RNA catabolic process"/>
    <property type="evidence" value="ECO:0007669"/>
    <property type="project" value="UniProtKB-ARBA"/>
</dbReference>
<accession>A0A4R1KRG1</accession>
<dbReference type="PROSITE" id="PS00531">
    <property type="entry name" value="RNASE_T2_2"/>
    <property type="match status" value="1"/>
</dbReference>
<keyword evidence="5" id="KW-1185">Reference proteome</keyword>
<dbReference type="InterPro" id="IPR033130">
    <property type="entry name" value="RNase_T2_His_AS_2"/>
</dbReference>
<dbReference type="GO" id="GO:0033897">
    <property type="term" value="F:ribonuclease T2 activity"/>
    <property type="evidence" value="ECO:0007669"/>
    <property type="project" value="InterPro"/>
</dbReference>
<dbReference type="AlphaFoldDB" id="A0A4R1KRG1"/>
<sequence>MTQKQQKQLVQLIIVAIGLLIYFAINWFSRDVQHQPTQPTTTKQAQKQNNSNVKVNKSAVNFDYDFVMSNDPIGSNKNANTDYYMLALSWSPAFCHNQQEKYGKNLPQSALMQCGTQQKYGWVIHGLWPQNANAQSTIDHPRFCQGDLPAVDYTIMQKYLAESPSLNLLQGEWEKHGACAFDSAEQYFKKQQDLYRSLVLPTEQMNKKELFRWIKQHNPALKNAYLGASRTELFICYDLTWQVIDCK</sequence>
<dbReference type="PANTHER" id="PTHR11240:SF22">
    <property type="entry name" value="RIBONUCLEASE T2"/>
    <property type="match status" value="1"/>
</dbReference>
<dbReference type="InterPro" id="IPR001568">
    <property type="entry name" value="RNase_T2-like"/>
</dbReference>
<dbReference type="OrthoDB" id="4720638at2"/>
<reference evidence="4 5" key="1">
    <citation type="submission" date="2019-03" db="EMBL/GenBank/DDBJ databases">
        <title>Genomic Encyclopedia of Type Strains, Phase IV (KMG-IV): sequencing the most valuable type-strain genomes for metagenomic binning, comparative biology and taxonomic classification.</title>
        <authorList>
            <person name="Goeker M."/>
        </authorList>
    </citation>
    <scope>NUCLEOTIDE SEQUENCE [LARGE SCALE GENOMIC DNA]</scope>
    <source>
        <strain evidence="4 5">DSM 10053</strain>
    </source>
</reference>
<dbReference type="SUPFAM" id="SSF55895">
    <property type="entry name" value="Ribonuclease Rh-like"/>
    <property type="match status" value="1"/>
</dbReference>
<proteinExistence type="inferred from homology"/>
<dbReference type="PROSITE" id="PS00530">
    <property type="entry name" value="RNASE_T2_1"/>
    <property type="match status" value="1"/>
</dbReference>
<dbReference type="GO" id="GO:0003723">
    <property type="term" value="F:RNA binding"/>
    <property type="evidence" value="ECO:0007669"/>
    <property type="project" value="InterPro"/>
</dbReference>
<gene>
    <name evidence="4" type="ORF">EV692_2016</name>
</gene>
<dbReference type="Proteomes" id="UP000295496">
    <property type="component" value="Unassembled WGS sequence"/>
</dbReference>
<evidence type="ECO:0000256" key="2">
    <source>
        <dbReference type="RuleBase" id="RU004328"/>
    </source>
</evidence>
<keyword evidence="3" id="KW-0472">Membrane</keyword>
<feature type="transmembrane region" description="Helical" evidence="3">
    <location>
        <begin position="9"/>
        <end position="28"/>
    </location>
</feature>
<protein>
    <submittedName>
        <fullName evidence="4">Ribonuclease T2</fullName>
    </submittedName>
</protein>
<comment type="caution">
    <text evidence="4">The sequence shown here is derived from an EMBL/GenBank/DDBJ whole genome shotgun (WGS) entry which is preliminary data.</text>
</comment>
<dbReference type="InterPro" id="IPR018188">
    <property type="entry name" value="RNase_T2_His_AS_1"/>
</dbReference>
<evidence type="ECO:0000256" key="1">
    <source>
        <dbReference type="ARBA" id="ARBA00007469"/>
    </source>
</evidence>
<keyword evidence="3" id="KW-1133">Transmembrane helix</keyword>
<evidence type="ECO:0000313" key="4">
    <source>
        <dbReference type="EMBL" id="TCK67110.1"/>
    </source>
</evidence>
<dbReference type="Gene3D" id="3.90.730.10">
    <property type="entry name" value="Ribonuclease T2-like"/>
    <property type="match status" value="1"/>
</dbReference>